<feature type="compositionally biased region" description="Polar residues" evidence="2">
    <location>
        <begin position="139"/>
        <end position="150"/>
    </location>
</feature>
<dbReference type="OrthoDB" id="3197614at2759"/>
<evidence type="ECO:0000256" key="2">
    <source>
        <dbReference type="SAM" id="MobiDB-lite"/>
    </source>
</evidence>
<feature type="region of interest" description="Disordered" evidence="2">
    <location>
        <begin position="399"/>
        <end position="505"/>
    </location>
</feature>
<keyword evidence="1" id="KW-0175">Coiled coil</keyword>
<feature type="compositionally biased region" description="Gly residues" evidence="2">
    <location>
        <begin position="587"/>
        <end position="599"/>
    </location>
</feature>
<feature type="region of interest" description="Disordered" evidence="2">
    <location>
        <begin position="583"/>
        <end position="626"/>
    </location>
</feature>
<feature type="compositionally biased region" description="Basic residues" evidence="2">
    <location>
        <begin position="422"/>
        <end position="431"/>
    </location>
</feature>
<feature type="compositionally biased region" description="Gly residues" evidence="2">
    <location>
        <begin position="485"/>
        <end position="500"/>
    </location>
</feature>
<dbReference type="PANTHER" id="PTHR40130">
    <property type="entry name" value="EXPRESSED PROTEIN"/>
    <property type="match status" value="1"/>
</dbReference>
<evidence type="ECO:0000313" key="3">
    <source>
        <dbReference type="EMBL" id="KAF2456456.1"/>
    </source>
</evidence>
<evidence type="ECO:0000313" key="4">
    <source>
        <dbReference type="Proteomes" id="UP000799766"/>
    </source>
</evidence>
<dbReference type="Proteomes" id="UP000799766">
    <property type="component" value="Unassembled WGS sequence"/>
</dbReference>
<feature type="compositionally biased region" description="Low complexity" evidence="2">
    <location>
        <begin position="223"/>
        <end position="234"/>
    </location>
</feature>
<organism evidence="3 4">
    <name type="scientific">Lineolata rhizophorae</name>
    <dbReference type="NCBI Taxonomy" id="578093"/>
    <lineage>
        <taxon>Eukaryota</taxon>
        <taxon>Fungi</taxon>
        <taxon>Dikarya</taxon>
        <taxon>Ascomycota</taxon>
        <taxon>Pezizomycotina</taxon>
        <taxon>Dothideomycetes</taxon>
        <taxon>Dothideomycetes incertae sedis</taxon>
        <taxon>Lineolatales</taxon>
        <taxon>Lineolataceae</taxon>
        <taxon>Lineolata</taxon>
    </lineage>
</organism>
<evidence type="ECO:0000256" key="1">
    <source>
        <dbReference type="SAM" id="Coils"/>
    </source>
</evidence>
<feature type="compositionally biased region" description="Low complexity" evidence="2">
    <location>
        <begin position="101"/>
        <end position="119"/>
    </location>
</feature>
<feature type="region of interest" description="Disordered" evidence="2">
    <location>
        <begin position="281"/>
        <end position="315"/>
    </location>
</feature>
<feature type="region of interest" description="Disordered" evidence="2">
    <location>
        <begin position="693"/>
        <end position="716"/>
    </location>
</feature>
<accession>A0A6A6NXH1</accession>
<name>A0A6A6NXH1_9PEZI</name>
<feature type="compositionally biased region" description="Low complexity" evidence="2">
    <location>
        <begin position="613"/>
        <end position="626"/>
    </location>
</feature>
<feature type="region of interest" description="Disordered" evidence="2">
    <location>
        <begin position="74"/>
        <end position="244"/>
    </location>
</feature>
<feature type="compositionally biased region" description="Low complexity" evidence="2">
    <location>
        <begin position="457"/>
        <end position="484"/>
    </location>
</feature>
<dbReference type="EMBL" id="MU001683">
    <property type="protein sequence ID" value="KAF2456456.1"/>
    <property type="molecule type" value="Genomic_DNA"/>
</dbReference>
<keyword evidence="4" id="KW-1185">Reference proteome</keyword>
<reference evidence="3" key="1">
    <citation type="journal article" date="2020" name="Stud. Mycol.">
        <title>101 Dothideomycetes genomes: a test case for predicting lifestyles and emergence of pathogens.</title>
        <authorList>
            <person name="Haridas S."/>
            <person name="Albert R."/>
            <person name="Binder M."/>
            <person name="Bloem J."/>
            <person name="Labutti K."/>
            <person name="Salamov A."/>
            <person name="Andreopoulos B."/>
            <person name="Baker S."/>
            <person name="Barry K."/>
            <person name="Bills G."/>
            <person name="Bluhm B."/>
            <person name="Cannon C."/>
            <person name="Castanera R."/>
            <person name="Culley D."/>
            <person name="Daum C."/>
            <person name="Ezra D."/>
            <person name="Gonzalez J."/>
            <person name="Henrissat B."/>
            <person name="Kuo A."/>
            <person name="Liang C."/>
            <person name="Lipzen A."/>
            <person name="Lutzoni F."/>
            <person name="Magnuson J."/>
            <person name="Mondo S."/>
            <person name="Nolan M."/>
            <person name="Ohm R."/>
            <person name="Pangilinan J."/>
            <person name="Park H.-J."/>
            <person name="Ramirez L."/>
            <person name="Alfaro M."/>
            <person name="Sun H."/>
            <person name="Tritt A."/>
            <person name="Yoshinaga Y."/>
            <person name="Zwiers L.-H."/>
            <person name="Turgeon B."/>
            <person name="Goodwin S."/>
            <person name="Spatafora J."/>
            <person name="Crous P."/>
            <person name="Grigoriev I."/>
        </authorList>
    </citation>
    <scope>NUCLEOTIDE SEQUENCE</scope>
    <source>
        <strain evidence="3">ATCC 16933</strain>
    </source>
</reference>
<gene>
    <name evidence="3" type="ORF">BDY21DRAFT_372550</name>
</gene>
<protein>
    <submittedName>
        <fullName evidence="3">Uncharacterized protein</fullName>
    </submittedName>
</protein>
<proteinExistence type="predicted"/>
<dbReference type="PANTHER" id="PTHR40130:SF1">
    <property type="entry name" value="SPINDLE POLE BODY-ASSOCIATED PROTEIN CUT12 DOMAIN-CONTAINING PROTEIN"/>
    <property type="match status" value="1"/>
</dbReference>
<sequence length="716" mass="73622">METASLTLAHNHARLASQETQKANASLASEEHELAAGEFSKAAKDIHDYEALRVLKLLEGHHQHLAHIIKAQSTRLPAPASAEQPPKPEPAPSSTQQIVDPPAANAPSAPQTPTPAATSPEPPAQPPSTTTPARRTLKRQSSSSIATNLATARGIPGQQHQQRRGTPITPTVSRDSAGGRILRQQRENDGSLQAAAERRPSTRRASYQNPEKTKDAGGGVSGGSTATNGAALTAPHPLPGSEEPFQRFFNTFETLFTKLSAPLAFASLPLNPLPTYTANNAEASSARSPKPPSNEVPVPRTSQPPPAVDPSDPDLSTLISRAALRALRDDHPALGPGESFYVVPTSGGTVSYAGIVARGDGSNSAGGVGGTGDAITGAHLAEVPEEEAEGLDDEFVDASETPYAGAGGSASPTSLRAPHARDGHHGHHHERGHSGASSRAHSRRITGGSSGGGGAPGLHHAGGSSLGASTASVATMTPAAAGAARGRGPGIGSGGGGGTSSGRKTREELELENAALKSVLDQQSRRLHMWEAASQSQSAALAMSFRAWRDGGGGGGGGMGSPGQQAQAAAEGVPPVPRIPERFREAGGTGTEAGMGGGTTETKGTEAEGKSGAAAADQEGDAAATPAELVSEHRLRELEEQLAAARRDNEQLARDNERAARDLARQEKMVLRYRELWERLKAGAKRRERAAAEAAATMAEAVETTGSPVGEGEEEG</sequence>
<feature type="coiled-coil region" evidence="1">
    <location>
        <begin position="628"/>
        <end position="669"/>
    </location>
</feature>
<dbReference type="AlphaFoldDB" id="A0A6A6NXH1"/>